<dbReference type="SUPFAM" id="SSF50998">
    <property type="entry name" value="Quinoprotein alcohol dehydrogenase-like"/>
    <property type="match status" value="1"/>
</dbReference>
<keyword evidence="4" id="KW-1185">Reference proteome</keyword>
<proteinExistence type="predicted"/>
<dbReference type="GO" id="GO:0034455">
    <property type="term" value="C:t-UTP complex"/>
    <property type="evidence" value="ECO:0007669"/>
    <property type="project" value="TreeGrafter"/>
</dbReference>
<dbReference type="InterPro" id="IPR046351">
    <property type="entry name" value="UTP4"/>
</dbReference>
<dbReference type="PANTHER" id="PTHR44163:SF1">
    <property type="entry name" value="U3 SMALL NUCLEOLAR RNA-ASSOCIATED PROTEIN 4 HOMOLOG"/>
    <property type="match status" value="1"/>
</dbReference>
<gene>
    <name evidence="3" type="primary">Utp4</name>
    <name evidence="3" type="ORF">TNCT_121611</name>
</gene>
<organism evidence="3 4">
    <name type="scientific">Trichonephila clavata</name>
    <name type="common">Joro spider</name>
    <name type="synonym">Nephila clavata</name>
    <dbReference type="NCBI Taxonomy" id="2740835"/>
    <lineage>
        <taxon>Eukaryota</taxon>
        <taxon>Metazoa</taxon>
        <taxon>Ecdysozoa</taxon>
        <taxon>Arthropoda</taxon>
        <taxon>Chelicerata</taxon>
        <taxon>Arachnida</taxon>
        <taxon>Araneae</taxon>
        <taxon>Araneomorphae</taxon>
        <taxon>Entelegynae</taxon>
        <taxon>Araneoidea</taxon>
        <taxon>Nephilidae</taxon>
        <taxon>Trichonephila</taxon>
    </lineage>
</organism>
<keyword evidence="1" id="KW-0853">WD repeat</keyword>
<evidence type="ECO:0000256" key="1">
    <source>
        <dbReference type="PROSITE-ProRule" id="PRU00221"/>
    </source>
</evidence>
<dbReference type="PANTHER" id="PTHR44163">
    <property type="entry name" value="U3 SMALL NUCLEOLAR RNA-ASSOCIATED PROTEIN 4 HOMOLOG"/>
    <property type="match status" value="1"/>
</dbReference>
<reference evidence="3" key="1">
    <citation type="submission" date="2020-07" db="EMBL/GenBank/DDBJ databases">
        <title>Multicomponent nature underlies the extraordinary mechanical properties of spider dragline silk.</title>
        <authorList>
            <person name="Kono N."/>
            <person name="Nakamura H."/>
            <person name="Mori M."/>
            <person name="Yoshida Y."/>
            <person name="Ohtoshi R."/>
            <person name="Malay A.D."/>
            <person name="Moran D.A.P."/>
            <person name="Tomita M."/>
            <person name="Numata K."/>
            <person name="Arakawa K."/>
        </authorList>
    </citation>
    <scope>NUCLEOTIDE SEQUENCE</scope>
</reference>
<dbReference type="OrthoDB" id="8883818at2759"/>
<dbReference type="InterPro" id="IPR001680">
    <property type="entry name" value="WD40_rpt"/>
</dbReference>
<name>A0A8X6F234_TRICU</name>
<dbReference type="InterPro" id="IPR015943">
    <property type="entry name" value="WD40/YVTN_repeat-like_dom_sf"/>
</dbReference>
<dbReference type="Pfam" id="PF00400">
    <property type="entry name" value="WD40"/>
    <property type="match status" value="1"/>
</dbReference>
<evidence type="ECO:0000313" key="4">
    <source>
        <dbReference type="Proteomes" id="UP000887116"/>
    </source>
</evidence>
<dbReference type="SMART" id="SM00320">
    <property type="entry name" value="WD40"/>
    <property type="match status" value="9"/>
</dbReference>
<evidence type="ECO:0000259" key="2">
    <source>
        <dbReference type="Pfam" id="PF12894"/>
    </source>
</evidence>
<dbReference type="InterPro" id="IPR011047">
    <property type="entry name" value="Quinoprotein_ADH-like_sf"/>
</dbReference>
<dbReference type="InterPro" id="IPR024977">
    <property type="entry name" value="Apc4-like_WD40_dom"/>
</dbReference>
<dbReference type="GO" id="GO:0000462">
    <property type="term" value="P:maturation of SSU-rRNA from tricistronic rRNA transcript (SSU-rRNA, 5.8S rRNA, LSU-rRNA)"/>
    <property type="evidence" value="ECO:0007669"/>
    <property type="project" value="InterPro"/>
</dbReference>
<sequence length="649" mass="73912">MNPQSIHRVNIFEPKPQGVRCLSYDEFSSHLAVSRTDSSIEIWDVKQNPYLEKIIPGTSTSSVETLAWCNGRLFSAGLYGSIIEHDLKTLLLKYQLSVISGSPIWCMKFDYEKKYLAVGTEDGYVVLHLLSAEGLDYEKKLVKQEDSTLCLDWHKDGQIIVAGSIDAIRIWSVDTGHVINRILLSKASRGVSTVVWCIAVTSDMTIISGDSCGKVSFWDGRMGTLLSENDMHKKDVLSVAVNKEEDVIYASGVDCTIIKYMKCNSSGNWLRSLRRSVHSHDVRAIHIVGDYLVSAGDDCNLVFTKYPPKATIKFFPFCQLQPAFPCMLLMYPKYVEVWSIITSGNNKDKPINLLRVKPKEHERIISSSISANARWIACSSQFEIRLFCLKLDKNFKETPSFHKVLMPDNIPSSSRILLFTSKSPKLICYAKSIYILKCDNMEALLENTIDTEMDDEIQLMEISNDDTYLACSYHSGNITIYNLHTLKVHCQLPKYTCQATAIKFDPCSENLIVAYSDRKVIEYSLQKKAFSRWSKQDMFTHFQKDSYHPIISICFCKNKLYLQDENAIYVFDRSEEDELQPGKKKMKKSKDSAILTDASADDSGYQTISKYEHLSSLHTFMDDLILIQISSERILEYLPPPIWKKIYGT</sequence>
<dbReference type="Gene3D" id="2.130.10.10">
    <property type="entry name" value="YVTN repeat-like/Quinoprotein amine dehydrogenase"/>
    <property type="match status" value="3"/>
</dbReference>
<dbReference type="Pfam" id="PF12894">
    <property type="entry name" value="ANAPC4_WD40"/>
    <property type="match status" value="1"/>
</dbReference>
<dbReference type="AlphaFoldDB" id="A0A8X6F234"/>
<feature type="repeat" description="WD" evidence="1">
    <location>
        <begin position="12"/>
        <end position="53"/>
    </location>
</feature>
<dbReference type="GO" id="GO:0003723">
    <property type="term" value="F:RNA binding"/>
    <property type="evidence" value="ECO:0007669"/>
    <property type="project" value="TreeGrafter"/>
</dbReference>
<dbReference type="GO" id="GO:0030686">
    <property type="term" value="C:90S preribosome"/>
    <property type="evidence" value="ECO:0007669"/>
    <property type="project" value="InterPro"/>
</dbReference>
<accession>A0A8X6F234</accession>
<evidence type="ECO:0000313" key="3">
    <source>
        <dbReference type="EMBL" id="GFQ67511.1"/>
    </source>
</evidence>
<dbReference type="EMBL" id="BMAO01000534">
    <property type="protein sequence ID" value="GFQ67511.1"/>
    <property type="molecule type" value="Genomic_DNA"/>
</dbReference>
<protein>
    <submittedName>
        <fullName evidence="3">U3 small nucleolar RNA-associated protein 4 homolog</fullName>
    </submittedName>
</protein>
<feature type="domain" description="Anaphase-promoting complex subunit 4-like WD40" evidence="2">
    <location>
        <begin position="113"/>
        <end position="197"/>
    </location>
</feature>
<comment type="caution">
    <text evidence="3">The sequence shown here is derived from an EMBL/GenBank/DDBJ whole genome shotgun (WGS) entry which is preliminary data.</text>
</comment>
<dbReference type="PROSITE" id="PS50082">
    <property type="entry name" value="WD_REPEATS_2"/>
    <property type="match status" value="1"/>
</dbReference>
<dbReference type="Proteomes" id="UP000887116">
    <property type="component" value="Unassembled WGS sequence"/>
</dbReference>
<dbReference type="GO" id="GO:0032040">
    <property type="term" value="C:small-subunit processome"/>
    <property type="evidence" value="ECO:0007669"/>
    <property type="project" value="TreeGrafter"/>
</dbReference>